<evidence type="ECO:0000313" key="2">
    <source>
        <dbReference type="EMBL" id="KAJ7729570.1"/>
    </source>
</evidence>
<accession>A0AAD7HXL7</accession>
<name>A0AAD7HXL7_9AGAR</name>
<keyword evidence="1" id="KW-0812">Transmembrane</keyword>
<proteinExistence type="predicted"/>
<reference evidence="2" key="1">
    <citation type="submission" date="2023-03" db="EMBL/GenBank/DDBJ databases">
        <title>Massive genome expansion in bonnet fungi (Mycena s.s.) driven by repeated elements and novel gene families across ecological guilds.</title>
        <authorList>
            <consortium name="Lawrence Berkeley National Laboratory"/>
            <person name="Harder C.B."/>
            <person name="Miyauchi S."/>
            <person name="Viragh M."/>
            <person name="Kuo A."/>
            <person name="Thoen E."/>
            <person name="Andreopoulos B."/>
            <person name="Lu D."/>
            <person name="Skrede I."/>
            <person name="Drula E."/>
            <person name="Henrissat B."/>
            <person name="Morin E."/>
            <person name="Kohler A."/>
            <person name="Barry K."/>
            <person name="LaButti K."/>
            <person name="Morin E."/>
            <person name="Salamov A."/>
            <person name="Lipzen A."/>
            <person name="Mereny Z."/>
            <person name="Hegedus B."/>
            <person name="Baldrian P."/>
            <person name="Stursova M."/>
            <person name="Weitz H."/>
            <person name="Taylor A."/>
            <person name="Grigoriev I.V."/>
            <person name="Nagy L.G."/>
            <person name="Martin F."/>
            <person name="Kauserud H."/>
        </authorList>
    </citation>
    <scope>NUCLEOTIDE SEQUENCE</scope>
    <source>
        <strain evidence="2">CBHHK182m</strain>
    </source>
</reference>
<comment type="caution">
    <text evidence="2">The sequence shown here is derived from an EMBL/GenBank/DDBJ whole genome shotgun (WGS) entry which is preliminary data.</text>
</comment>
<organism evidence="2 3">
    <name type="scientific">Mycena metata</name>
    <dbReference type="NCBI Taxonomy" id="1033252"/>
    <lineage>
        <taxon>Eukaryota</taxon>
        <taxon>Fungi</taxon>
        <taxon>Dikarya</taxon>
        <taxon>Basidiomycota</taxon>
        <taxon>Agaricomycotina</taxon>
        <taxon>Agaricomycetes</taxon>
        <taxon>Agaricomycetidae</taxon>
        <taxon>Agaricales</taxon>
        <taxon>Marasmiineae</taxon>
        <taxon>Mycenaceae</taxon>
        <taxon>Mycena</taxon>
    </lineage>
</organism>
<evidence type="ECO:0000256" key="1">
    <source>
        <dbReference type="SAM" id="Phobius"/>
    </source>
</evidence>
<keyword evidence="3" id="KW-1185">Reference proteome</keyword>
<sequence>MAKVSASLSENFQAVLFCSVLFLYAVPGFKSYAAAQYTKYTRGILSNLTTVVFHISTLYVWNKRRKRISIGEIVSLVSTVRYGAFERGLERGSEWEVRGVE</sequence>
<dbReference type="AlphaFoldDB" id="A0AAD7HXL7"/>
<evidence type="ECO:0000313" key="3">
    <source>
        <dbReference type="Proteomes" id="UP001215598"/>
    </source>
</evidence>
<gene>
    <name evidence="2" type="ORF">B0H16DRAFT_226045</name>
</gene>
<dbReference type="Proteomes" id="UP001215598">
    <property type="component" value="Unassembled WGS sequence"/>
</dbReference>
<keyword evidence="1" id="KW-0472">Membrane</keyword>
<feature type="transmembrane region" description="Helical" evidence="1">
    <location>
        <begin position="43"/>
        <end position="61"/>
    </location>
</feature>
<keyword evidence="1" id="KW-1133">Transmembrane helix</keyword>
<dbReference type="EMBL" id="JARKIB010000164">
    <property type="protein sequence ID" value="KAJ7729570.1"/>
    <property type="molecule type" value="Genomic_DNA"/>
</dbReference>
<protein>
    <submittedName>
        <fullName evidence="2">Uncharacterized protein</fullName>
    </submittedName>
</protein>